<comment type="catalytic activity">
    <reaction evidence="7 8">
        <text>cytidine(34) in tRNA(Ile2) + L-lysine + ATP = lysidine(34) in tRNA(Ile2) + AMP + diphosphate + H(+)</text>
        <dbReference type="Rhea" id="RHEA:43744"/>
        <dbReference type="Rhea" id="RHEA-COMP:10625"/>
        <dbReference type="Rhea" id="RHEA-COMP:10670"/>
        <dbReference type="ChEBI" id="CHEBI:15378"/>
        <dbReference type="ChEBI" id="CHEBI:30616"/>
        <dbReference type="ChEBI" id="CHEBI:32551"/>
        <dbReference type="ChEBI" id="CHEBI:33019"/>
        <dbReference type="ChEBI" id="CHEBI:82748"/>
        <dbReference type="ChEBI" id="CHEBI:83665"/>
        <dbReference type="ChEBI" id="CHEBI:456215"/>
        <dbReference type="EC" id="6.3.4.19"/>
    </reaction>
</comment>
<dbReference type="PANTHER" id="PTHR43033:SF1">
    <property type="entry name" value="TRNA(ILE)-LYSIDINE SYNTHASE-RELATED"/>
    <property type="match status" value="1"/>
</dbReference>
<dbReference type="GO" id="GO:0006400">
    <property type="term" value="P:tRNA modification"/>
    <property type="evidence" value="ECO:0007669"/>
    <property type="project" value="UniProtKB-UniRule"/>
</dbReference>
<keyword evidence="2 8" id="KW-0963">Cytoplasm</keyword>
<evidence type="ECO:0000256" key="5">
    <source>
        <dbReference type="ARBA" id="ARBA00022741"/>
    </source>
</evidence>
<dbReference type="Gene3D" id="3.50.40.10">
    <property type="entry name" value="Phenylalanyl-trna Synthetase, Chain B, domain 3"/>
    <property type="match status" value="1"/>
</dbReference>
<dbReference type="SMART" id="SM00977">
    <property type="entry name" value="TilS_C"/>
    <property type="match status" value="1"/>
</dbReference>
<dbReference type="GO" id="GO:0005524">
    <property type="term" value="F:ATP binding"/>
    <property type="evidence" value="ECO:0007669"/>
    <property type="project" value="UniProtKB-UniRule"/>
</dbReference>
<name>A0A934WVW7_9BACT</name>
<evidence type="ECO:0000313" key="11">
    <source>
        <dbReference type="Proteomes" id="UP000611723"/>
    </source>
</evidence>
<evidence type="ECO:0000256" key="1">
    <source>
        <dbReference type="ARBA" id="ARBA00004496"/>
    </source>
</evidence>
<keyword evidence="4 8" id="KW-0819">tRNA processing</keyword>
<organism evidence="10 11">
    <name type="scientific">Marivirga aurantiaca</name>
    <dbReference type="NCBI Taxonomy" id="2802615"/>
    <lineage>
        <taxon>Bacteria</taxon>
        <taxon>Pseudomonadati</taxon>
        <taxon>Bacteroidota</taxon>
        <taxon>Cytophagia</taxon>
        <taxon>Cytophagales</taxon>
        <taxon>Marivirgaceae</taxon>
        <taxon>Marivirga</taxon>
    </lineage>
</organism>
<feature type="binding site" evidence="8">
    <location>
        <begin position="27"/>
        <end position="32"/>
    </location>
    <ligand>
        <name>ATP</name>
        <dbReference type="ChEBI" id="CHEBI:30616"/>
    </ligand>
</feature>
<keyword evidence="11" id="KW-1185">Reference proteome</keyword>
<dbReference type="CDD" id="cd01992">
    <property type="entry name" value="TilS_N"/>
    <property type="match status" value="1"/>
</dbReference>
<dbReference type="RefSeq" id="WP_201429612.1">
    <property type="nucleotide sequence ID" value="NZ_JAEQBW010000001.1"/>
</dbReference>
<sequence>MLTDSFLDFIRQEKLLDKTDDLLLAISGGVDSVVLADLLFQNGFKFEMAHMNFQLRGEDSHKDQSFVESLAQKYQVSCHVKKVEITSLDHKKGKSTQMQARQLRYGWFSELMEKHHFNKLLTAHHAEDSLETVLLNLARGTGIKGVRGIKPVNGFLVRPLLFADKNSIRDYAQQQDLQWREDISNQSDAYRRNEMRHHVIPRLVEQNPNLFEGFQATSLRLRAAEEAFEDKISSLKRQYVTEKGKQLIINKEILNLKFGQVYLSEVLKPFGFSLQQLNAFSFVNSGAKLESEDFRLVVDRDQLIVSANSEGSAYSQSFTISGNAGTIEGEVMGNRFSLNWQLCNRSEVVFSSEKNVGYFDFDLLTMPLELRNWKEGDRIQPLGMKGKKKVSDILIDGKVSLTDKEQQLIVASGNQIMWLVNHRVSEQFKITEQTQTILRIEYHEIS</sequence>
<dbReference type="InterPro" id="IPR014729">
    <property type="entry name" value="Rossmann-like_a/b/a_fold"/>
</dbReference>
<evidence type="ECO:0000256" key="3">
    <source>
        <dbReference type="ARBA" id="ARBA00022598"/>
    </source>
</evidence>
<dbReference type="InterPro" id="IPR012795">
    <property type="entry name" value="tRNA_Ile_lys_synt_N"/>
</dbReference>
<accession>A0A934WVW7</accession>
<proteinExistence type="inferred from homology"/>
<dbReference type="InterPro" id="IPR012094">
    <property type="entry name" value="tRNA_Ile_lys_synt"/>
</dbReference>
<evidence type="ECO:0000256" key="2">
    <source>
        <dbReference type="ARBA" id="ARBA00022490"/>
    </source>
</evidence>
<protein>
    <recommendedName>
        <fullName evidence="8">tRNA(Ile)-lysidine synthase</fullName>
        <ecNumber evidence="8">6.3.4.19</ecNumber>
    </recommendedName>
    <alternativeName>
        <fullName evidence="8">tRNA(Ile)-2-lysyl-cytidine synthase</fullName>
    </alternativeName>
    <alternativeName>
        <fullName evidence="8">tRNA(Ile)-lysidine synthetase</fullName>
    </alternativeName>
</protein>
<comment type="caution">
    <text evidence="10">The sequence shown here is derived from an EMBL/GenBank/DDBJ whole genome shotgun (WGS) entry which is preliminary data.</text>
</comment>
<comment type="subcellular location">
    <subcellularLocation>
        <location evidence="1 8">Cytoplasm</location>
    </subcellularLocation>
</comment>
<dbReference type="Proteomes" id="UP000611723">
    <property type="component" value="Unassembled WGS sequence"/>
</dbReference>
<evidence type="ECO:0000256" key="7">
    <source>
        <dbReference type="ARBA" id="ARBA00048539"/>
    </source>
</evidence>
<dbReference type="SUPFAM" id="SSF56037">
    <property type="entry name" value="PheT/TilS domain"/>
    <property type="match status" value="1"/>
</dbReference>
<dbReference type="NCBIfam" id="TIGR02432">
    <property type="entry name" value="lysidine_TilS_N"/>
    <property type="match status" value="1"/>
</dbReference>
<evidence type="ECO:0000259" key="9">
    <source>
        <dbReference type="SMART" id="SM00977"/>
    </source>
</evidence>
<dbReference type="Gene3D" id="3.40.50.620">
    <property type="entry name" value="HUPs"/>
    <property type="match status" value="1"/>
</dbReference>
<dbReference type="Pfam" id="PF11734">
    <property type="entry name" value="TilS_C"/>
    <property type="match status" value="1"/>
</dbReference>
<dbReference type="GO" id="GO:0032267">
    <property type="term" value="F:tRNA(Ile)-lysidine synthase activity"/>
    <property type="evidence" value="ECO:0007669"/>
    <property type="project" value="UniProtKB-EC"/>
</dbReference>
<dbReference type="HAMAP" id="MF_01161">
    <property type="entry name" value="tRNA_Ile_lys_synt"/>
    <property type="match status" value="1"/>
</dbReference>
<feature type="domain" description="Lysidine-tRNA(Ile) synthetase C-terminal" evidence="9">
    <location>
        <begin position="368"/>
        <end position="440"/>
    </location>
</feature>
<dbReference type="InterPro" id="IPR012796">
    <property type="entry name" value="Lysidine-tRNA-synth_C"/>
</dbReference>
<dbReference type="InterPro" id="IPR011063">
    <property type="entry name" value="TilS/TtcA_N"/>
</dbReference>
<dbReference type="SUPFAM" id="SSF52402">
    <property type="entry name" value="Adenine nucleotide alpha hydrolases-like"/>
    <property type="match status" value="1"/>
</dbReference>
<dbReference type="NCBIfam" id="TIGR02433">
    <property type="entry name" value="lysidine_TilS_C"/>
    <property type="match status" value="1"/>
</dbReference>
<comment type="domain">
    <text evidence="8">The N-terminal region contains the highly conserved SGGXDS motif, predicted to be a P-loop motif involved in ATP binding.</text>
</comment>
<evidence type="ECO:0000313" key="10">
    <source>
        <dbReference type="EMBL" id="MBK6263929.1"/>
    </source>
</evidence>
<keyword evidence="3 8" id="KW-0436">Ligase</keyword>
<keyword evidence="5 8" id="KW-0547">Nucleotide-binding</keyword>
<reference evidence="10" key="1">
    <citation type="submission" date="2021-01" db="EMBL/GenBank/DDBJ databases">
        <title>Marivirga aurantiaca sp. nov., isolated from intertidal surface sediments.</title>
        <authorList>
            <person name="Zhang M."/>
        </authorList>
    </citation>
    <scope>NUCLEOTIDE SEQUENCE</scope>
    <source>
        <strain evidence="10">S37H4</strain>
    </source>
</reference>
<evidence type="ECO:0000256" key="4">
    <source>
        <dbReference type="ARBA" id="ARBA00022694"/>
    </source>
</evidence>
<dbReference type="Pfam" id="PF01171">
    <property type="entry name" value="ATP_bind_3"/>
    <property type="match status" value="1"/>
</dbReference>
<dbReference type="AlphaFoldDB" id="A0A934WVW7"/>
<gene>
    <name evidence="8 10" type="primary">tilS</name>
    <name evidence="10" type="ORF">JKA74_02675</name>
</gene>
<dbReference type="EMBL" id="JAEQBW010000001">
    <property type="protein sequence ID" value="MBK6263929.1"/>
    <property type="molecule type" value="Genomic_DNA"/>
</dbReference>
<dbReference type="InterPro" id="IPR020825">
    <property type="entry name" value="Phe-tRNA_synthase-like_B3/B4"/>
</dbReference>
<evidence type="ECO:0000256" key="6">
    <source>
        <dbReference type="ARBA" id="ARBA00022840"/>
    </source>
</evidence>
<comment type="function">
    <text evidence="8">Ligates lysine onto the cytidine present at position 34 of the AUA codon-specific tRNA(Ile) that contains the anticodon CAU, in an ATP-dependent manner. Cytidine is converted to lysidine, thus changing the amino acid specificity of the tRNA from methionine to isoleucine.</text>
</comment>
<comment type="similarity">
    <text evidence="8">Belongs to the tRNA(Ile)-lysidine synthase family.</text>
</comment>
<evidence type="ECO:0000256" key="8">
    <source>
        <dbReference type="HAMAP-Rule" id="MF_01161"/>
    </source>
</evidence>
<dbReference type="PANTHER" id="PTHR43033">
    <property type="entry name" value="TRNA(ILE)-LYSIDINE SYNTHASE-RELATED"/>
    <property type="match status" value="1"/>
</dbReference>
<dbReference type="GO" id="GO:0005737">
    <property type="term" value="C:cytoplasm"/>
    <property type="evidence" value="ECO:0007669"/>
    <property type="project" value="UniProtKB-SubCell"/>
</dbReference>
<keyword evidence="6 8" id="KW-0067">ATP-binding</keyword>
<dbReference type="EC" id="6.3.4.19" evidence="8"/>